<evidence type="ECO:0000256" key="3">
    <source>
        <dbReference type="ARBA" id="ARBA00022741"/>
    </source>
</evidence>
<feature type="transmembrane region" description="Helical" evidence="7">
    <location>
        <begin position="165"/>
        <end position="184"/>
    </location>
</feature>
<dbReference type="EMBL" id="JAVREL010000014">
    <property type="protein sequence ID" value="MDT0345437.1"/>
    <property type="molecule type" value="Genomic_DNA"/>
</dbReference>
<evidence type="ECO:0000256" key="6">
    <source>
        <dbReference type="ARBA" id="ARBA00023136"/>
    </source>
</evidence>
<keyword evidence="5 7" id="KW-1133">Transmembrane helix</keyword>
<keyword evidence="11" id="KW-1185">Reference proteome</keyword>
<dbReference type="Gene3D" id="3.40.50.300">
    <property type="entry name" value="P-loop containing nucleotide triphosphate hydrolases"/>
    <property type="match status" value="1"/>
</dbReference>
<dbReference type="SUPFAM" id="SSF90123">
    <property type="entry name" value="ABC transporter transmembrane region"/>
    <property type="match status" value="1"/>
</dbReference>
<sequence length="579" mass="62240">MSRLPVASAREVRAHARRLALRYPRQLALTVFLYALATVFGLAAPWLLGQLVEDMRDGTAEVDRTTLLIVAVLVIEAVLVRGAMYTSATLAEKVLAELREEFVDRVLALPPATVERAGSGDLVTRSTRDVDVLSRTVRLAVPDSLTALMTIAFTLGALVLLGPLLVLPCLVAVPVLWAATRWYLARAREGYLRQSASYSELTDGLTETVEGARTVEAFGLAGRRAARADADIARSYAAERYTLRLRTVYLPISDTAYMMPVVAALVFGGWCYIEGLVPLSAATAAVLYVQQLIEPVDRLLYWMDELQVGGASMARLLGVRGEPAAAVPAQVRNGGGQDIAVRDVRYAYRAGSDVLHGIDLDIKRGERLAIVGPSGAGKSTLGRLLAGVHAPRTGAVTVGGTPLADLPLERLRREVVLVTQEQHVFSGTLRDNLVMARPDAGDDEVRQALMAVGAWEWAGAYGLDARVGSGGTELSPAQAQQLALARLILVDPHTLVLDEATSLIAPRVARQLERSLAAVLEGRTVIAIAHRLHTAHDADRVAVMVDGRITELGTHDELVAKGGDYAALWHSWHGRAVAN</sequence>
<comment type="subcellular location">
    <subcellularLocation>
        <location evidence="1">Cell membrane</location>
        <topology evidence="1">Multi-pass membrane protein</topology>
    </subcellularLocation>
</comment>
<dbReference type="Pfam" id="PF00664">
    <property type="entry name" value="ABC_membrane"/>
    <property type="match status" value="1"/>
</dbReference>
<evidence type="ECO:0000259" key="8">
    <source>
        <dbReference type="PROSITE" id="PS50893"/>
    </source>
</evidence>
<dbReference type="InterPro" id="IPR039421">
    <property type="entry name" value="Type_1_exporter"/>
</dbReference>
<evidence type="ECO:0000256" key="5">
    <source>
        <dbReference type="ARBA" id="ARBA00022989"/>
    </source>
</evidence>
<evidence type="ECO:0000259" key="9">
    <source>
        <dbReference type="PROSITE" id="PS50929"/>
    </source>
</evidence>
<dbReference type="PROSITE" id="PS50929">
    <property type="entry name" value="ABC_TM1F"/>
    <property type="match status" value="1"/>
</dbReference>
<name>A0ABU2MUW2_9ACTN</name>
<dbReference type="PANTHER" id="PTHR43394:SF1">
    <property type="entry name" value="ATP-BINDING CASSETTE SUB-FAMILY B MEMBER 10, MITOCHONDRIAL"/>
    <property type="match status" value="1"/>
</dbReference>
<evidence type="ECO:0000313" key="11">
    <source>
        <dbReference type="Proteomes" id="UP001183246"/>
    </source>
</evidence>
<proteinExistence type="predicted"/>
<gene>
    <name evidence="10" type="ORF">RM590_22955</name>
</gene>
<dbReference type="Pfam" id="PF00005">
    <property type="entry name" value="ABC_tran"/>
    <property type="match status" value="1"/>
</dbReference>
<dbReference type="InterPro" id="IPR036640">
    <property type="entry name" value="ABC1_TM_sf"/>
</dbReference>
<protein>
    <submittedName>
        <fullName evidence="10">ABC transporter ATP-binding protein</fullName>
    </submittedName>
</protein>
<dbReference type="InterPro" id="IPR003439">
    <property type="entry name" value="ABC_transporter-like_ATP-bd"/>
</dbReference>
<dbReference type="InterPro" id="IPR003593">
    <property type="entry name" value="AAA+_ATPase"/>
</dbReference>
<dbReference type="Proteomes" id="UP001183246">
    <property type="component" value="Unassembled WGS sequence"/>
</dbReference>
<keyword evidence="2 7" id="KW-0812">Transmembrane</keyword>
<reference evidence="11" key="1">
    <citation type="submission" date="2023-07" db="EMBL/GenBank/DDBJ databases">
        <title>30 novel species of actinomycetes from the DSMZ collection.</title>
        <authorList>
            <person name="Nouioui I."/>
        </authorList>
    </citation>
    <scope>NUCLEOTIDE SEQUENCE [LARGE SCALE GENOMIC DNA]</scope>
    <source>
        <strain evidence="11">DSM 44938</strain>
    </source>
</reference>
<comment type="caution">
    <text evidence="10">The sequence shown here is derived from an EMBL/GenBank/DDBJ whole genome shotgun (WGS) entry which is preliminary data.</text>
</comment>
<keyword evidence="3" id="KW-0547">Nucleotide-binding</keyword>
<evidence type="ECO:0000313" key="10">
    <source>
        <dbReference type="EMBL" id="MDT0345437.1"/>
    </source>
</evidence>
<dbReference type="PANTHER" id="PTHR43394">
    <property type="entry name" value="ATP-DEPENDENT PERMEASE MDL1, MITOCHONDRIAL"/>
    <property type="match status" value="1"/>
</dbReference>
<feature type="domain" description="ABC transporter" evidence="8">
    <location>
        <begin position="339"/>
        <end position="571"/>
    </location>
</feature>
<dbReference type="RefSeq" id="WP_311706568.1">
    <property type="nucleotide sequence ID" value="NZ_JAVREL010000014.1"/>
</dbReference>
<accession>A0ABU2MUW2</accession>
<dbReference type="PROSITE" id="PS50893">
    <property type="entry name" value="ABC_TRANSPORTER_2"/>
    <property type="match status" value="1"/>
</dbReference>
<evidence type="ECO:0000256" key="1">
    <source>
        <dbReference type="ARBA" id="ARBA00004651"/>
    </source>
</evidence>
<evidence type="ECO:0000256" key="7">
    <source>
        <dbReference type="SAM" id="Phobius"/>
    </source>
</evidence>
<dbReference type="SUPFAM" id="SSF52540">
    <property type="entry name" value="P-loop containing nucleoside triphosphate hydrolases"/>
    <property type="match status" value="1"/>
</dbReference>
<feature type="transmembrane region" description="Helical" evidence="7">
    <location>
        <begin position="67"/>
        <end position="84"/>
    </location>
</feature>
<dbReference type="InterPro" id="IPR027417">
    <property type="entry name" value="P-loop_NTPase"/>
</dbReference>
<keyword evidence="4 10" id="KW-0067">ATP-binding</keyword>
<dbReference type="InterPro" id="IPR011527">
    <property type="entry name" value="ABC1_TM_dom"/>
</dbReference>
<dbReference type="Gene3D" id="1.20.1560.10">
    <property type="entry name" value="ABC transporter type 1, transmembrane domain"/>
    <property type="match status" value="1"/>
</dbReference>
<evidence type="ECO:0000256" key="4">
    <source>
        <dbReference type="ARBA" id="ARBA00022840"/>
    </source>
</evidence>
<dbReference type="SMART" id="SM00382">
    <property type="entry name" value="AAA"/>
    <property type="match status" value="1"/>
</dbReference>
<organism evidence="10 11">
    <name type="scientific">Streptomyces litchfieldiae</name>
    <dbReference type="NCBI Taxonomy" id="3075543"/>
    <lineage>
        <taxon>Bacteria</taxon>
        <taxon>Bacillati</taxon>
        <taxon>Actinomycetota</taxon>
        <taxon>Actinomycetes</taxon>
        <taxon>Kitasatosporales</taxon>
        <taxon>Streptomycetaceae</taxon>
        <taxon>Streptomyces</taxon>
    </lineage>
</organism>
<dbReference type="GO" id="GO:0005524">
    <property type="term" value="F:ATP binding"/>
    <property type="evidence" value="ECO:0007669"/>
    <property type="project" value="UniProtKB-KW"/>
</dbReference>
<feature type="transmembrane region" description="Helical" evidence="7">
    <location>
        <begin position="27"/>
        <end position="47"/>
    </location>
</feature>
<evidence type="ECO:0000256" key="2">
    <source>
        <dbReference type="ARBA" id="ARBA00022692"/>
    </source>
</evidence>
<feature type="domain" description="ABC transmembrane type-1" evidence="9">
    <location>
        <begin position="28"/>
        <end position="307"/>
    </location>
</feature>
<keyword evidence="6 7" id="KW-0472">Membrane</keyword>
<dbReference type="CDD" id="cd07346">
    <property type="entry name" value="ABC_6TM_exporters"/>
    <property type="match status" value="1"/>
</dbReference>